<dbReference type="PANTHER" id="PTHR47634">
    <property type="entry name" value="PROTEIN KINASE DOMAIN-CONTAINING PROTEIN-RELATED"/>
    <property type="match status" value="1"/>
</dbReference>
<evidence type="ECO:0000256" key="1">
    <source>
        <dbReference type="ARBA" id="ARBA00003747"/>
    </source>
</evidence>
<dbReference type="InterPro" id="IPR011009">
    <property type="entry name" value="Kinase-like_dom_sf"/>
</dbReference>
<gene>
    <name evidence="16" type="ORF">PG996_009038</name>
</gene>
<evidence type="ECO:0000313" key="16">
    <source>
        <dbReference type="EMBL" id="KAK8059108.1"/>
    </source>
</evidence>
<evidence type="ECO:0000256" key="12">
    <source>
        <dbReference type="ARBA" id="ARBA00033194"/>
    </source>
</evidence>
<organism evidence="16 17">
    <name type="scientific">Apiospora saccharicola</name>
    <dbReference type="NCBI Taxonomy" id="335842"/>
    <lineage>
        <taxon>Eukaryota</taxon>
        <taxon>Fungi</taxon>
        <taxon>Dikarya</taxon>
        <taxon>Ascomycota</taxon>
        <taxon>Pezizomycotina</taxon>
        <taxon>Sordariomycetes</taxon>
        <taxon>Xylariomycetidae</taxon>
        <taxon>Amphisphaeriales</taxon>
        <taxon>Apiosporaceae</taxon>
        <taxon>Apiospora</taxon>
    </lineage>
</organism>
<dbReference type="SUPFAM" id="SSF56112">
    <property type="entry name" value="Protein kinase-like (PK-like)"/>
    <property type="match status" value="1"/>
</dbReference>
<evidence type="ECO:0000256" key="9">
    <source>
        <dbReference type="ARBA" id="ARBA00022777"/>
    </source>
</evidence>
<dbReference type="PROSITE" id="PS00109">
    <property type="entry name" value="PROTEIN_KINASE_TYR"/>
    <property type="match status" value="1"/>
</dbReference>
<dbReference type="SMART" id="SM00220">
    <property type="entry name" value="S_TKc"/>
    <property type="match status" value="1"/>
</dbReference>
<dbReference type="Pfam" id="PF00069">
    <property type="entry name" value="Pkinase"/>
    <property type="match status" value="2"/>
</dbReference>
<proteinExistence type="predicted"/>
<keyword evidence="7" id="KW-0808">Transferase</keyword>
<dbReference type="InterPro" id="IPR000719">
    <property type="entry name" value="Prot_kinase_dom"/>
</dbReference>
<evidence type="ECO:0000256" key="7">
    <source>
        <dbReference type="ARBA" id="ARBA00022679"/>
    </source>
</evidence>
<protein>
    <recommendedName>
        <fullName evidence="5">EKC/KEOPS complex subunit BUD32</fullName>
        <ecNumber evidence="3">2.7.11.1</ecNumber>
    </recommendedName>
    <alternativeName>
        <fullName evidence="11 12">Atypical Serine/threonine protein kinase BUD32</fullName>
    </alternativeName>
    <alternativeName>
        <fullName evidence="4">EKC/KEOPS complex subunit bud32</fullName>
    </alternativeName>
</protein>
<comment type="caution">
    <text evidence="16">The sequence shown here is derived from an EMBL/GenBank/DDBJ whole genome shotgun (WGS) entry which is preliminary data.</text>
</comment>
<dbReference type="Gene3D" id="1.10.510.10">
    <property type="entry name" value="Transferase(Phosphotransferase) domain 1"/>
    <property type="match status" value="1"/>
</dbReference>
<evidence type="ECO:0000256" key="6">
    <source>
        <dbReference type="ARBA" id="ARBA00022527"/>
    </source>
</evidence>
<accession>A0ABR1UJM9</accession>
<name>A0ABR1UJM9_9PEZI</name>
<reference evidence="16 17" key="1">
    <citation type="submission" date="2023-01" db="EMBL/GenBank/DDBJ databases">
        <title>Analysis of 21 Apiospora genomes using comparative genomics revels a genus with tremendous synthesis potential of carbohydrate active enzymes and secondary metabolites.</title>
        <authorList>
            <person name="Sorensen T."/>
        </authorList>
    </citation>
    <scope>NUCLEOTIDE SEQUENCE [LARGE SCALE GENOMIC DNA]</scope>
    <source>
        <strain evidence="16 17">CBS 83171</strain>
    </source>
</reference>
<evidence type="ECO:0000259" key="15">
    <source>
        <dbReference type="PROSITE" id="PS50011"/>
    </source>
</evidence>
<evidence type="ECO:0000256" key="13">
    <source>
        <dbReference type="ARBA" id="ARBA00047899"/>
    </source>
</evidence>
<evidence type="ECO:0000313" key="17">
    <source>
        <dbReference type="Proteomes" id="UP001446871"/>
    </source>
</evidence>
<dbReference type="InterPro" id="IPR008266">
    <property type="entry name" value="Tyr_kinase_AS"/>
</dbReference>
<evidence type="ECO:0000256" key="3">
    <source>
        <dbReference type="ARBA" id="ARBA00012513"/>
    </source>
</evidence>
<sequence>MSPSTKQLQTNHTNVQAGSWLEEGAAAYRPGGFHPVYIGDIYHGRYDILSKIGYGAYSTVWLVRDREAKKGDAAEFRALEVLSAKCYGAQQDVYEREILRHLRDGDKDLMGYKFICHLEDESEHKGPNGTHACLVFQLCGERLLSFGAWFKDCMIPTEVMRRITIQLLLALDCAHECGVVHTDITASNIFVKMRTYSRVESDYLAHETVPQDRTEDQYAVIPTRPLSEYYFEDSDLIDELDIVLGDWGVSSWTEKHLCEVIQPVALRAPEVLLGAGWGPAADIWNVGAIVLEMYRAVRMFSGRVAPDGHYELREHLVEIEHLLGPFPKALLEKGDPEIVGSMFDEQGRVKHATKFDADHSLMSEWYTTELPQDEKEEFVAFLKSAMKIDPAERPTPEDLLRGPWLHAIA</sequence>
<dbReference type="EC" id="2.7.11.1" evidence="3"/>
<evidence type="ECO:0000256" key="8">
    <source>
        <dbReference type="ARBA" id="ARBA00022741"/>
    </source>
</evidence>
<keyword evidence="10" id="KW-0067">ATP-binding</keyword>
<keyword evidence="6" id="KW-0723">Serine/threonine-protein kinase</keyword>
<feature type="domain" description="Protein kinase" evidence="15">
    <location>
        <begin position="46"/>
        <end position="405"/>
    </location>
</feature>
<evidence type="ECO:0000256" key="5">
    <source>
        <dbReference type="ARBA" id="ARBA00019973"/>
    </source>
</evidence>
<evidence type="ECO:0000256" key="2">
    <source>
        <dbReference type="ARBA" id="ARBA00011534"/>
    </source>
</evidence>
<keyword evidence="17" id="KW-1185">Reference proteome</keyword>
<comment type="subunit">
    <text evidence="2">Component of the EKC/KEOPS complex composed of at least BUD32, CGI121, GON7, KAE1 and PCC1; the whole complex dimerizes.</text>
</comment>
<dbReference type="PANTHER" id="PTHR47634:SF9">
    <property type="entry name" value="PROTEIN KINASE DOMAIN-CONTAINING PROTEIN-RELATED"/>
    <property type="match status" value="1"/>
</dbReference>
<comment type="catalytic activity">
    <reaction evidence="14">
        <text>L-seryl-[protein] + ATP = O-phospho-L-seryl-[protein] + ADP + H(+)</text>
        <dbReference type="Rhea" id="RHEA:17989"/>
        <dbReference type="Rhea" id="RHEA-COMP:9863"/>
        <dbReference type="Rhea" id="RHEA-COMP:11604"/>
        <dbReference type="ChEBI" id="CHEBI:15378"/>
        <dbReference type="ChEBI" id="CHEBI:29999"/>
        <dbReference type="ChEBI" id="CHEBI:30616"/>
        <dbReference type="ChEBI" id="CHEBI:83421"/>
        <dbReference type="ChEBI" id="CHEBI:456216"/>
        <dbReference type="EC" id="2.7.11.1"/>
    </reaction>
</comment>
<evidence type="ECO:0000256" key="14">
    <source>
        <dbReference type="ARBA" id="ARBA00048679"/>
    </source>
</evidence>
<dbReference type="PROSITE" id="PS50011">
    <property type="entry name" value="PROTEIN_KINASE_DOM"/>
    <property type="match status" value="1"/>
</dbReference>
<evidence type="ECO:0000256" key="4">
    <source>
        <dbReference type="ARBA" id="ARBA00013948"/>
    </source>
</evidence>
<dbReference type="EMBL" id="JAQQWM010000006">
    <property type="protein sequence ID" value="KAK8059108.1"/>
    <property type="molecule type" value="Genomic_DNA"/>
</dbReference>
<keyword evidence="8" id="KW-0547">Nucleotide-binding</keyword>
<dbReference type="Proteomes" id="UP001446871">
    <property type="component" value="Unassembled WGS sequence"/>
</dbReference>
<evidence type="ECO:0000256" key="11">
    <source>
        <dbReference type="ARBA" id="ARBA00030980"/>
    </source>
</evidence>
<comment type="catalytic activity">
    <reaction evidence="13">
        <text>L-threonyl-[protein] + ATP = O-phospho-L-threonyl-[protein] + ADP + H(+)</text>
        <dbReference type="Rhea" id="RHEA:46608"/>
        <dbReference type="Rhea" id="RHEA-COMP:11060"/>
        <dbReference type="Rhea" id="RHEA-COMP:11605"/>
        <dbReference type="ChEBI" id="CHEBI:15378"/>
        <dbReference type="ChEBI" id="CHEBI:30013"/>
        <dbReference type="ChEBI" id="CHEBI:30616"/>
        <dbReference type="ChEBI" id="CHEBI:61977"/>
        <dbReference type="ChEBI" id="CHEBI:456216"/>
        <dbReference type="EC" id="2.7.11.1"/>
    </reaction>
</comment>
<evidence type="ECO:0000256" key="10">
    <source>
        <dbReference type="ARBA" id="ARBA00022840"/>
    </source>
</evidence>
<dbReference type="Gene3D" id="3.30.200.20">
    <property type="entry name" value="Phosphorylase Kinase, domain 1"/>
    <property type="match status" value="1"/>
</dbReference>
<keyword evidence="9" id="KW-0418">Kinase</keyword>
<comment type="function">
    <text evidence="1">Component of the EKC/KEOPS complex that is required for the formation of a threonylcarbamoyl group on adenosine at position 37 (t(6)A37) in tRNAs that read codons beginning with adenine. The complex is probably involved in the transfer of the threonylcarbamoyl moiety of threonylcarbamoyl-AMP (TC-AMP) to the N6 group of A37. BUD32 has ATPase activity in the context of the EKC/KEOPS complex and likely plays a supporting role to the catalytic subunit KAE1. The EKC/KEOPS complex also promotes both telomere uncapping and telomere elongation. The complex is required for efficient recruitment of transcriptional coactivators.</text>
</comment>
<dbReference type="InterPro" id="IPR051334">
    <property type="entry name" value="SRPK"/>
</dbReference>